<evidence type="ECO:0000313" key="13">
    <source>
        <dbReference type="EMBL" id="KAF4117657.1"/>
    </source>
</evidence>
<dbReference type="InterPro" id="IPR029495">
    <property type="entry name" value="NACHT-assoc"/>
</dbReference>
<dbReference type="SUPFAM" id="SSF52799">
    <property type="entry name" value="(Phosphotyrosine protein) phosphatases II"/>
    <property type="match status" value="1"/>
</dbReference>
<dbReference type="InterPro" id="IPR041267">
    <property type="entry name" value="NLRP_HD2"/>
</dbReference>
<feature type="region of interest" description="Disordered" evidence="9">
    <location>
        <begin position="68"/>
        <end position="98"/>
    </location>
</feature>
<dbReference type="Proteomes" id="UP000579812">
    <property type="component" value="Unassembled WGS sequence"/>
</dbReference>
<feature type="domain" description="Tyrosine specific protein phosphatases" evidence="11">
    <location>
        <begin position="460"/>
        <end position="516"/>
    </location>
</feature>
<keyword evidence="8" id="KW-1271">Inflammasome</keyword>
<dbReference type="SUPFAM" id="SSF52047">
    <property type="entry name" value="RNI-like"/>
    <property type="match status" value="1"/>
</dbReference>
<dbReference type="Pfam" id="PF17776">
    <property type="entry name" value="NLRC4_HD2"/>
    <property type="match status" value="1"/>
</dbReference>
<dbReference type="InterPro" id="IPR029021">
    <property type="entry name" value="Prot-tyrosine_phosphatase-like"/>
</dbReference>
<dbReference type="PANTHER" id="PTHR45690">
    <property type="entry name" value="NACHT, LRR AND PYD DOMAINS-CONTAINING PROTEIN 12"/>
    <property type="match status" value="1"/>
</dbReference>
<dbReference type="PROSITE" id="PS50056">
    <property type="entry name" value="TYR_PHOSPHATASE_2"/>
    <property type="match status" value="1"/>
</dbReference>
<dbReference type="PANTHER" id="PTHR45690:SF19">
    <property type="entry name" value="NACHT, LRR AND PYD DOMAINS-CONTAINING PROTEIN 3"/>
    <property type="match status" value="1"/>
</dbReference>
<keyword evidence="3" id="KW-0677">Repeat</keyword>
<evidence type="ECO:0000256" key="1">
    <source>
        <dbReference type="ARBA" id="ARBA00004110"/>
    </source>
</evidence>
<keyword evidence="5" id="KW-0067">ATP-binding</keyword>
<gene>
    <name evidence="13" type="ORF">G5714_002210</name>
</gene>
<keyword evidence="14" id="KW-1185">Reference proteome</keyword>
<keyword evidence="4" id="KW-0547">Nucleotide-binding</keyword>
<evidence type="ECO:0000256" key="6">
    <source>
        <dbReference type="ARBA" id="ARBA00022843"/>
    </source>
</evidence>
<evidence type="ECO:0000313" key="14">
    <source>
        <dbReference type="Proteomes" id="UP000579812"/>
    </source>
</evidence>
<dbReference type="InterPro" id="IPR027417">
    <property type="entry name" value="P-loop_NTPase"/>
</dbReference>
<sequence>MSYFFIGVTGYRPQSKPQTSAVRSLIFKHKTRICSEYQYVTEYNSLPGERVLLSECYTQPLILQRHRDQQEREEELRSSGEDFQQVLSSRSSDESSHLNSLFNPDCKEINRISGKKSLVEILSYSCGLTSDEISQILQQSPEKMLFIIDGFDELKLTQDYNYMSPHTDLLQKASPEVTLCALLRGRIIPESFLLVTTRSTATDTLSKLLKGPQHFSEIMGFSEKGVEEYFQKFFQDKELFRKAFKCVKANETLITACSIPVICWIICTVMLERFGDCAEVKSGLETTTSIYVDFVSTLLEHHCQGLSQSVPSLLRSLGQLAERGMLEQQVLFDEKSVNEMVSETAGNPFLRKFLFKRRIHQETMFSFVHYSFQEFFTALYYVLFDEDQFQKKLSQLVSMISQITPSLYLSGVEAVNQSALEHRGITLLVNACAEYPCPEYQGVKCIWVPVEDRPHAPLEQHFDSVAEQIQQNRSGSSLVFCSAGRSRSPSLIMAYLMRFEGLSLLQAHQRVLAARPFIRPNAGFWRQLLQYERKLTHSNSIRMVATSQGVLPEAIQLTQDSCSVCGCPLADTCPESDANSGRAAVREHTVRSEKHRENESFMKCCTLVETSSLQLDMPQTLMRHHGPRFRARCSVCGGPLGNTYPESKNGDADSGRAAVRWHDGVGAILLEKHEPCLFRALGNIAQTAEAHIESLNKYKKWIQREYEYVTEYNSLPGECVLLSERYTQPLIIMRHREKREREEEMCSVGGSFQQLLISRNNADKDSSMLDALFSVDNKGISPCSVILQGNSGNGKSFTAQKIMLDWASGNLHREEFDCLFHLKCKELNHISGEQSLAELLSHNTNLTSDQISQILQKSPEKVLILIDGFDELKFSYSDTSNMPKLSHVSEKAPPEASLKALLRGHILSESFLLVTTRSTATKTLDGLLKHPQRFTEIIGFSEKEVEEYFQRYYQNEELFRKAFECVKANETLITACSIPRFSDGADVTSGLETTTSIYVDFVSTLLEHHCQGLNQSVPILLRSLGQLAERGMLEKQVLFEEKSVHETVSNPAGSPFLCKFLFKRRIRQETMFSFMHLSFQEFFTALYFISLAERDFLDKITERFHSQTQSYLALYLDEKFPLKYGCPEAHFLPVIQFLCGLSNKDVSDSLKEAHNLSVPSFVQAQLEEWILHVSSSRDFNFLPFILHCLYELHEKEFVQKAMEAWQELDMSWDPLSRTDCWALLYCLDCCPHFRNLKLNFAAEELKMLQPVLCRTPELELTVQNFSDTDVTDLLSSLGEGKRLRELRLNSSCLSDESVQQVLNALHKQKNVGGLQIAVKSISADTAHILTDFLQTKAKWEEISLRTNEAGSLCSSLQLFSFEGKLVLNVVRWCSALQNEPSLSEIILKCPHSQASSINVKSFLQAFHSVNCITEESADFDKQVDALLSQLPSVSGLSAINLSVPVLTEAWASRILFLVESCPRLAVINFDAGSKGSDGAEWLPGLLMEEGIKLLKESAKRTECIVNIRGFRCSKSSLHSSHQAGRGAQLQPESDH</sequence>
<dbReference type="PROSITE" id="PS50054">
    <property type="entry name" value="TYR_PHOSPHATASE_DUAL"/>
    <property type="match status" value="1"/>
</dbReference>
<dbReference type="GO" id="GO:0005829">
    <property type="term" value="C:cytosol"/>
    <property type="evidence" value="ECO:0007669"/>
    <property type="project" value="UniProtKB-SubCell"/>
</dbReference>
<dbReference type="InterPro" id="IPR032675">
    <property type="entry name" value="LRR_dom_sf"/>
</dbReference>
<dbReference type="Gene3D" id="3.40.50.300">
    <property type="entry name" value="P-loop containing nucleotide triphosphate hydrolases"/>
    <property type="match status" value="2"/>
</dbReference>
<name>A0A7J6DEA0_9TELE</name>
<evidence type="ECO:0008006" key="15">
    <source>
        <dbReference type="Google" id="ProtNLM"/>
    </source>
</evidence>
<dbReference type="SMART" id="SM00195">
    <property type="entry name" value="DSPc"/>
    <property type="match status" value="1"/>
</dbReference>
<dbReference type="Gene3D" id="3.80.10.10">
    <property type="entry name" value="Ribonuclease Inhibitor"/>
    <property type="match status" value="1"/>
</dbReference>
<keyword evidence="6" id="KW-0832">Ubl conjugation</keyword>
<evidence type="ECO:0000259" key="10">
    <source>
        <dbReference type="PROSITE" id="PS50054"/>
    </source>
</evidence>
<evidence type="ECO:0000256" key="9">
    <source>
        <dbReference type="SAM" id="MobiDB-lite"/>
    </source>
</evidence>
<reference evidence="13 14" key="1">
    <citation type="submission" date="2020-04" db="EMBL/GenBank/DDBJ databases">
        <title>Chromosome-level genome assembly of a cyprinid fish Onychostoma macrolepis by integration of Nanopore Sequencing, Bionano and Hi-C technology.</title>
        <authorList>
            <person name="Wang D."/>
        </authorList>
    </citation>
    <scope>NUCLEOTIDE SEQUENCE [LARGE SCALE GENOMIC DNA]</scope>
    <source>
        <strain evidence="13">SWU-2019</strain>
        <tissue evidence="13">Muscle</tissue>
    </source>
</reference>
<dbReference type="EMBL" id="JAAMOB010000002">
    <property type="protein sequence ID" value="KAF4117657.1"/>
    <property type="molecule type" value="Genomic_DNA"/>
</dbReference>
<dbReference type="Gene3D" id="3.90.190.10">
    <property type="entry name" value="Protein tyrosine phosphatase superfamily"/>
    <property type="match status" value="1"/>
</dbReference>
<dbReference type="InterPro" id="IPR050637">
    <property type="entry name" value="NLRP_innate_immun_reg"/>
</dbReference>
<accession>A0A7J6DEA0</accession>
<keyword evidence="7" id="KW-0395">Inflammatory response</keyword>
<organism evidence="13 14">
    <name type="scientific">Onychostoma macrolepis</name>
    <dbReference type="NCBI Taxonomy" id="369639"/>
    <lineage>
        <taxon>Eukaryota</taxon>
        <taxon>Metazoa</taxon>
        <taxon>Chordata</taxon>
        <taxon>Craniata</taxon>
        <taxon>Vertebrata</taxon>
        <taxon>Euteleostomi</taxon>
        <taxon>Actinopterygii</taxon>
        <taxon>Neopterygii</taxon>
        <taxon>Teleostei</taxon>
        <taxon>Ostariophysi</taxon>
        <taxon>Cypriniformes</taxon>
        <taxon>Cyprinidae</taxon>
        <taxon>Acrossocheilinae</taxon>
        <taxon>Onychostoma</taxon>
    </lineage>
</organism>
<protein>
    <recommendedName>
        <fullName evidence="15">NACHT domain-containing protein</fullName>
    </recommendedName>
</protein>
<dbReference type="InterPro" id="IPR020422">
    <property type="entry name" value="TYR_PHOSPHATASE_DUAL_dom"/>
</dbReference>
<evidence type="ECO:0000256" key="2">
    <source>
        <dbReference type="ARBA" id="ARBA00022490"/>
    </source>
</evidence>
<evidence type="ECO:0000259" key="12">
    <source>
        <dbReference type="PROSITE" id="PS50837"/>
    </source>
</evidence>
<dbReference type="Pfam" id="PF00782">
    <property type="entry name" value="DSPc"/>
    <property type="match status" value="1"/>
</dbReference>
<dbReference type="InterPro" id="IPR000340">
    <property type="entry name" value="Dual-sp_phosphatase_cat-dom"/>
</dbReference>
<dbReference type="GO" id="GO:0005524">
    <property type="term" value="F:ATP binding"/>
    <property type="evidence" value="ECO:0007669"/>
    <property type="project" value="UniProtKB-KW"/>
</dbReference>
<dbReference type="SUPFAM" id="SSF52540">
    <property type="entry name" value="P-loop containing nucleoside triphosphate hydrolases"/>
    <property type="match status" value="1"/>
</dbReference>
<evidence type="ECO:0000256" key="4">
    <source>
        <dbReference type="ARBA" id="ARBA00022741"/>
    </source>
</evidence>
<proteinExistence type="predicted"/>
<dbReference type="Pfam" id="PF05729">
    <property type="entry name" value="NACHT"/>
    <property type="match status" value="2"/>
</dbReference>
<evidence type="ECO:0000256" key="7">
    <source>
        <dbReference type="ARBA" id="ARBA00023198"/>
    </source>
</evidence>
<evidence type="ECO:0000259" key="11">
    <source>
        <dbReference type="PROSITE" id="PS50056"/>
    </source>
</evidence>
<dbReference type="SMART" id="SM01288">
    <property type="entry name" value="FISNA"/>
    <property type="match status" value="2"/>
</dbReference>
<feature type="domain" description="Tyrosine-protein phosphatase" evidence="10">
    <location>
        <begin position="399"/>
        <end position="537"/>
    </location>
</feature>
<comment type="caution">
    <text evidence="13">The sequence shown here is derived from an EMBL/GenBank/DDBJ whole genome shotgun (WGS) entry which is preliminary data.</text>
</comment>
<dbReference type="CDD" id="cd14514">
    <property type="entry name" value="DUSP14-like"/>
    <property type="match status" value="1"/>
</dbReference>
<dbReference type="PROSITE" id="PS50837">
    <property type="entry name" value="NACHT"/>
    <property type="match status" value="1"/>
</dbReference>
<evidence type="ECO:0000256" key="8">
    <source>
        <dbReference type="ARBA" id="ARBA00023233"/>
    </source>
</evidence>
<evidence type="ECO:0000256" key="5">
    <source>
        <dbReference type="ARBA" id="ARBA00022840"/>
    </source>
</evidence>
<comment type="subcellular location">
    <subcellularLocation>
        <location evidence="1">Inflammasome</location>
    </subcellularLocation>
</comment>
<dbReference type="Pfam" id="PF14484">
    <property type="entry name" value="FISNA"/>
    <property type="match status" value="2"/>
</dbReference>
<feature type="compositionally biased region" description="Basic and acidic residues" evidence="9">
    <location>
        <begin position="68"/>
        <end position="80"/>
    </location>
</feature>
<dbReference type="InterPro" id="IPR000387">
    <property type="entry name" value="Tyr_Pase_dom"/>
</dbReference>
<keyword evidence="2" id="KW-0963">Cytoplasm</keyword>
<evidence type="ECO:0000256" key="3">
    <source>
        <dbReference type="ARBA" id="ARBA00022737"/>
    </source>
</evidence>
<dbReference type="InterPro" id="IPR007111">
    <property type="entry name" value="NACHT_NTPase"/>
</dbReference>
<feature type="domain" description="NACHT" evidence="12">
    <location>
        <begin position="783"/>
        <end position="920"/>
    </location>
</feature>